<reference evidence="1" key="1">
    <citation type="journal article" date="2023" name="Mol. Phylogenet. Evol.">
        <title>Genome-scale phylogeny and comparative genomics of the fungal order Sordariales.</title>
        <authorList>
            <person name="Hensen N."/>
            <person name="Bonometti L."/>
            <person name="Westerberg I."/>
            <person name="Brannstrom I.O."/>
            <person name="Guillou S."/>
            <person name="Cros-Aarteil S."/>
            <person name="Calhoun S."/>
            <person name="Haridas S."/>
            <person name="Kuo A."/>
            <person name="Mondo S."/>
            <person name="Pangilinan J."/>
            <person name="Riley R."/>
            <person name="LaButti K."/>
            <person name="Andreopoulos B."/>
            <person name="Lipzen A."/>
            <person name="Chen C."/>
            <person name="Yan M."/>
            <person name="Daum C."/>
            <person name="Ng V."/>
            <person name="Clum A."/>
            <person name="Steindorff A."/>
            <person name="Ohm R.A."/>
            <person name="Martin F."/>
            <person name="Silar P."/>
            <person name="Natvig D.O."/>
            <person name="Lalanne C."/>
            <person name="Gautier V."/>
            <person name="Ament-Velasquez S.L."/>
            <person name="Kruys A."/>
            <person name="Hutchinson M.I."/>
            <person name="Powell A.J."/>
            <person name="Barry K."/>
            <person name="Miller A.N."/>
            <person name="Grigoriev I.V."/>
            <person name="Debuchy R."/>
            <person name="Gladieux P."/>
            <person name="Hiltunen Thoren M."/>
            <person name="Johannesson H."/>
        </authorList>
    </citation>
    <scope>NUCLEOTIDE SEQUENCE</scope>
    <source>
        <strain evidence="1">PSN243</strain>
    </source>
</reference>
<dbReference type="Proteomes" id="UP001321760">
    <property type="component" value="Unassembled WGS sequence"/>
</dbReference>
<accession>A0AAV9H3T2</accession>
<comment type="caution">
    <text evidence="1">The sequence shown here is derived from an EMBL/GenBank/DDBJ whole genome shotgun (WGS) entry which is preliminary data.</text>
</comment>
<proteinExistence type="predicted"/>
<evidence type="ECO:0000313" key="1">
    <source>
        <dbReference type="EMBL" id="KAK4454889.1"/>
    </source>
</evidence>
<dbReference type="InterPro" id="IPR052895">
    <property type="entry name" value="HetReg/Transcr_Mod"/>
</dbReference>
<dbReference type="PANTHER" id="PTHR24148:SF64">
    <property type="entry name" value="HETEROKARYON INCOMPATIBILITY DOMAIN-CONTAINING PROTEIN"/>
    <property type="match status" value="1"/>
</dbReference>
<evidence type="ECO:0000313" key="2">
    <source>
        <dbReference type="Proteomes" id="UP001321760"/>
    </source>
</evidence>
<organism evidence="1 2">
    <name type="scientific">Podospora aff. communis PSN243</name>
    <dbReference type="NCBI Taxonomy" id="3040156"/>
    <lineage>
        <taxon>Eukaryota</taxon>
        <taxon>Fungi</taxon>
        <taxon>Dikarya</taxon>
        <taxon>Ascomycota</taxon>
        <taxon>Pezizomycotina</taxon>
        <taxon>Sordariomycetes</taxon>
        <taxon>Sordariomycetidae</taxon>
        <taxon>Sordariales</taxon>
        <taxon>Podosporaceae</taxon>
        <taxon>Podospora</taxon>
    </lineage>
</organism>
<dbReference type="EMBL" id="MU865915">
    <property type="protein sequence ID" value="KAK4454889.1"/>
    <property type="molecule type" value="Genomic_DNA"/>
</dbReference>
<dbReference type="PANTHER" id="PTHR24148">
    <property type="entry name" value="ANKYRIN REPEAT DOMAIN-CONTAINING PROTEIN 39 HOMOLOG-RELATED"/>
    <property type="match status" value="1"/>
</dbReference>
<sequence>MSRGPLLSLYMASAFLEVGEPKDRVYGMLGIATDRGLKYGIQVDYSLSLPEVYGQVFTHFIQVYDNLSFLCDITFAPGGLEPGWQGVHPTWLPVPPTSGGGSNFDLFVQTQGAGGRISVVGKSTIQLDPDLTLTARGVLVDRVERTGPHGGFQLETIEDWYPDLESLIAATEVHSDDSGIRPASGSRKRYHHERFLQSIHGHRPRNWQWHIRDSSREHSQRQG</sequence>
<protein>
    <submittedName>
        <fullName evidence="1">Uncharacterized protein</fullName>
    </submittedName>
</protein>
<keyword evidence="2" id="KW-1185">Reference proteome</keyword>
<reference evidence="1" key="2">
    <citation type="submission" date="2023-05" db="EMBL/GenBank/DDBJ databases">
        <authorList>
            <consortium name="Lawrence Berkeley National Laboratory"/>
            <person name="Steindorff A."/>
            <person name="Hensen N."/>
            <person name="Bonometti L."/>
            <person name="Westerberg I."/>
            <person name="Brannstrom I.O."/>
            <person name="Guillou S."/>
            <person name="Cros-Aarteil S."/>
            <person name="Calhoun S."/>
            <person name="Haridas S."/>
            <person name="Kuo A."/>
            <person name="Mondo S."/>
            <person name="Pangilinan J."/>
            <person name="Riley R."/>
            <person name="Labutti K."/>
            <person name="Andreopoulos B."/>
            <person name="Lipzen A."/>
            <person name="Chen C."/>
            <person name="Yanf M."/>
            <person name="Daum C."/>
            <person name="Ng V."/>
            <person name="Clum A."/>
            <person name="Ohm R."/>
            <person name="Martin F."/>
            <person name="Silar P."/>
            <person name="Natvig D."/>
            <person name="Lalanne C."/>
            <person name="Gautier V."/>
            <person name="Ament-Velasquez S.L."/>
            <person name="Kruys A."/>
            <person name="Hutchinson M.I."/>
            <person name="Powell A.J."/>
            <person name="Barry K."/>
            <person name="Miller A.N."/>
            <person name="Grigoriev I.V."/>
            <person name="Debuchy R."/>
            <person name="Gladieux P."/>
            <person name="Thoren M.H."/>
            <person name="Johannesson H."/>
        </authorList>
    </citation>
    <scope>NUCLEOTIDE SEQUENCE</scope>
    <source>
        <strain evidence="1">PSN243</strain>
    </source>
</reference>
<name>A0AAV9H3T2_9PEZI</name>
<dbReference type="AlphaFoldDB" id="A0AAV9H3T2"/>
<gene>
    <name evidence="1" type="ORF">QBC34DRAFT_490029</name>
</gene>